<evidence type="ECO:0000256" key="7">
    <source>
        <dbReference type="ARBA" id="ARBA00023067"/>
    </source>
</evidence>
<dbReference type="GO" id="GO:0042393">
    <property type="term" value="F:histone binding"/>
    <property type="evidence" value="ECO:0007669"/>
    <property type="project" value="TreeGrafter"/>
</dbReference>
<evidence type="ECO:0000256" key="10">
    <source>
        <dbReference type="SAM" id="MobiDB-lite"/>
    </source>
</evidence>
<dbReference type="PIRSF" id="PIRSF017127">
    <property type="entry name" value="Condensin_D2"/>
    <property type="match status" value="1"/>
</dbReference>
<dbReference type="InterPro" id="IPR007673">
    <property type="entry name" value="Condensin_cplx_su1"/>
</dbReference>
<dbReference type="GO" id="GO:0005634">
    <property type="term" value="C:nucleus"/>
    <property type="evidence" value="ECO:0007669"/>
    <property type="project" value="UniProtKB-SubCell"/>
</dbReference>
<dbReference type="InterPro" id="IPR032682">
    <property type="entry name" value="Cnd1_C"/>
</dbReference>
<evidence type="ECO:0000259" key="11">
    <source>
        <dbReference type="Pfam" id="PF12717"/>
    </source>
</evidence>
<dbReference type="GO" id="GO:0000796">
    <property type="term" value="C:condensin complex"/>
    <property type="evidence" value="ECO:0007669"/>
    <property type="project" value="TreeGrafter"/>
</dbReference>
<evidence type="ECO:0000256" key="8">
    <source>
        <dbReference type="ARBA" id="ARBA00023242"/>
    </source>
</evidence>
<dbReference type="InterPro" id="IPR011989">
    <property type="entry name" value="ARM-like"/>
</dbReference>
<dbReference type="InterPro" id="IPR026971">
    <property type="entry name" value="CND1/NCAPD3"/>
</dbReference>
<sequence length="1296" mass="148191">DDWQFIIPLSKEDLLKSSSGQYSVEKIIDLKTCLNSLKDVKKEISAKGCICILQRFDILYSILSEKEIDFSLLQDVYDGVISRMLKDTDAFVREALNADDPDSKREAVNVIKMNVYIFSVFEKTYEDKLSFNSENFISEPKRNKGIKSKSKGIKPEDVWDWNFKKKMAFSNIYNILQEKLNTLWPSYIVEESLINLIGNCCYKAFENPEIAQVKLKSLRDSVSHVLAVLVASHNHGIAFIPKIVQLMKQFEHAAAAISSSTILMATEYKCSTIIPKILKELNMAIQDEDVPGLAKSVATFITDIAETDPVLLLPSVKTLSRNLTVEPYVIRNATLIAFTEIILKCLTVGNINEECQLMRDQLLKHLHNHLRDQNSYVRSKVLQLWCKLAAERAIPKNFIMTLLQSAKNRISDKSFMAVKSAIQLSTVLLKENPYAGKLNITEIRGQLLQAKTILRNINAKRTLPREEAWAHLEVDLILVINKHISNLENELEEEMISTQSINISDVLLIIIKLLQEKHFVDAINLLKQSELQFPNAQEIRCNMDKKSDPVEYYTTVFKKIFTTTPDLFESVPLEFDSFNEEYIKQKAVVDYIEESINFTLLMNAVGKDINTILKSKSIMGVSEAIEFFTAAFQFGVADSKRVMRSILLLVRCDQQAIKDAVAAAYKKLYLTTCQKTARARALHIAQRLTKLLEELDMEQKNALEDLIDLWLQNDELDKEIIQVLWEKFDKNEDQVAEKESISALILLDMMALKKPSLVSSNLETVIHAGFDKHRDLMAVQYSCKMLTKISMIKKDGKCMRLPQEHELFEKIVNLLVTNFNKIEIQGYMPMSLAAVTMISKICCYPEKVLDILLRRLYEQIFDNNGNRIEDGDIFGSQDSTIQSVKEPLIERLLVIHGEILLRKWQYFTNDVVNLLAKNLTNIELKGKENLDEMDEFEAEYRDAEDDALLNSVSQLCEVLITDESTIDAHIRDMAIKVCTSQKEQYSGSLKAAAATTLAKYMMVSQAYCEDKIQLFVTLMEKSKEETVRGNLVLAFGDLLIRYPNIIEPWNAHLFTRLTDTNVIVRKNTVVVICHLVTREMVKVRGHVAEVCLCLEDSEVSISEQVHSLFIDLARKGNNTLYNIIPDIISRLSNPERSEAITTEVFDRIMRFILGLIGKERQNELLVEKLCARLCESSDKRQWRDLSFCLNQLHYNEKCLKKLIDALPYMNERLLCSEVHNSMVAIFNTAQKSTKQNFTELANEGLAKIEELLTCKDKDNSKERSIDAEQVMIPATPLRTPMQAKVRSSRKPKKPRL</sequence>
<feature type="region of interest" description="Disordered" evidence="10">
    <location>
        <begin position="1276"/>
        <end position="1296"/>
    </location>
</feature>
<feature type="domain" description="Condensin complex subunit 1 N-terminal" evidence="12">
    <location>
        <begin position="72"/>
        <end position="238"/>
    </location>
</feature>
<evidence type="ECO:0000313" key="13">
    <source>
        <dbReference type="EMBL" id="JAP03809.1"/>
    </source>
</evidence>
<feature type="domain" description="Condensin complex subunit 1 C-terminal" evidence="11">
    <location>
        <begin position="1026"/>
        <end position="1190"/>
    </location>
</feature>
<evidence type="ECO:0000256" key="5">
    <source>
        <dbReference type="ARBA" id="ARBA00022618"/>
    </source>
</evidence>
<reference evidence="13" key="1">
    <citation type="journal article" date="2018" name="J. Proteomics">
        <title>Exploring the molecular complexity of Triatoma dimidiata sialome.</title>
        <authorList>
            <person name="Santiago P.B."/>
            <person name="de Araujo C.N."/>
            <person name="Charneau S."/>
            <person name="Bastos I.M.D."/>
            <person name="Assumpcao T.C.F."/>
            <person name="Queiroz R.M.L."/>
            <person name="Praca Y.R."/>
            <person name="Cordeiro T.M."/>
            <person name="Garcia C.H.S."/>
            <person name="da Silva I.G."/>
            <person name="Raiol T."/>
            <person name="Motta F.N."/>
            <person name="de Araujo Oliveira J.V."/>
            <person name="de Sousa M.V."/>
            <person name="Ribeiro J.M.C."/>
            <person name="de Santana J.M."/>
        </authorList>
    </citation>
    <scope>NUCLEOTIDE SEQUENCE</scope>
    <source>
        <strain evidence="13">Santander</strain>
        <tissue evidence="13">Salivary glands</tissue>
    </source>
</reference>
<evidence type="ECO:0000256" key="1">
    <source>
        <dbReference type="ARBA" id="ARBA00004123"/>
    </source>
</evidence>
<comment type="subcellular location">
    <subcellularLocation>
        <location evidence="2">Chromosome</location>
    </subcellularLocation>
    <subcellularLocation>
        <location evidence="1">Nucleus</location>
    </subcellularLocation>
</comment>
<keyword evidence="8" id="KW-0539">Nucleus</keyword>
<feature type="non-terminal residue" evidence="13">
    <location>
        <position position="1"/>
    </location>
</feature>
<dbReference type="EMBL" id="GECL01002315">
    <property type="protein sequence ID" value="JAP03809.1"/>
    <property type="molecule type" value="Transcribed_RNA"/>
</dbReference>
<keyword evidence="4" id="KW-0158">Chromosome</keyword>
<dbReference type="GO" id="GO:0010032">
    <property type="term" value="P:meiotic chromosome condensation"/>
    <property type="evidence" value="ECO:0007669"/>
    <property type="project" value="TreeGrafter"/>
</dbReference>
<dbReference type="PANTHER" id="PTHR14222">
    <property type="entry name" value="CONDENSIN"/>
    <property type="match status" value="1"/>
</dbReference>
<dbReference type="PANTHER" id="PTHR14222:SF2">
    <property type="entry name" value="CONDENSIN COMPLEX SUBUNIT 1"/>
    <property type="match status" value="1"/>
</dbReference>
<accession>A0A0V0G741</accession>
<dbReference type="InterPro" id="IPR016024">
    <property type="entry name" value="ARM-type_fold"/>
</dbReference>
<feature type="compositionally biased region" description="Basic residues" evidence="10">
    <location>
        <begin position="1286"/>
        <end position="1296"/>
    </location>
</feature>
<organism evidence="13">
    <name type="scientific">Triatoma dimidiata</name>
    <name type="common">Kissing bug</name>
    <name type="synonym">Meccus dimidiatus</name>
    <dbReference type="NCBI Taxonomy" id="72491"/>
    <lineage>
        <taxon>Eukaryota</taxon>
        <taxon>Metazoa</taxon>
        <taxon>Ecdysozoa</taxon>
        <taxon>Arthropoda</taxon>
        <taxon>Hexapoda</taxon>
        <taxon>Insecta</taxon>
        <taxon>Pterygota</taxon>
        <taxon>Neoptera</taxon>
        <taxon>Paraneoptera</taxon>
        <taxon>Hemiptera</taxon>
        <taxon>Heteroptera</taxon>
        <taxon>Panheteroptera</taxon>
        <taxon>Cimicomorpha</taxon>
        <taxon>Reduviidae</taxon>
        <taxon>Triatominae</taxon>
        <taxon>Triatoma</taxon>
    </lineage>
</organism>
<evidence type="ECO:0000259" key="12">
    <source>
        <dbReference type="Pfam" id="PF12922"/>
    </source>
</evidence>
<keyword evidence="9" id="KW-0131">Cell cycle</keyword>
<dbReference type="InterPro" id="IPR024324">
    <property type="entry name" value="Condensin_cplx_su1_N"/>
</dbReference>
<keyword evidence="5" id="KW-0132">Cell division</keyword>
<protein>
    <submittedName>
        <fullName evidence="13">Putative chromosome condensation complex condensin subunit d2</fullName>
    </submittedName>
</protein>
<keyword evidence="7" id="KW-0226">DNA condensation</keyword>
<dbReference type="Gene3D" id="1.25.10.10">
    <property type="entry name" value="Leucine-rich Repeat Variant"/>
    <property type="match status" value="1"/>
</dbReference>
<evidence type="ECO:0000256" key="4">
    <source>
        <dbReference type="ARBA" id="ARBA00022454"/>
    </source>
</evidence>
<keyword evidence="6" id="KW-0498">Mitosis</keyword>
<proteinExistence type="inferred from homology"/>
<comment type="similarity">
    <text evidence="3">Belongs to the CND1 (condensin subunit 1) family.</text>
</comment>
<dbReference type="Pfam" id="PF12922">
    <property type="entry name" value="Cnd1_N"/>
    <property type="match status" value="1"/>
</dbReference>
<name>A0A0V0G741_TRIDM</name>
<evidence type="ECO:0000256" key="6">
    <source>
        <dbReference type="ARBA" id="ARBA00022776"/>
    </source>
</evidence>
<evidence type="ECO:0000256" key="2">
    <source>
        <dbReference type="ARBA" id="ARBA00004286"/>
    </source>
</evidence>
<dbReference type="GO" id="GO:0051301">
    <property type="term" value="P:cell division"/>
    <property type="evidence" value="ECO:0007669"/>
    <property type="project" value="UniProtKB-KW"/>
</dbReference>
<dbReference type="Pfam" id="PF12717">
    <property type="entry name" value="Cnd1"/>
    <property type="match status" value="1"/>
</dbReference>
<dbReference type="GO" id="GO:0000779">
    <property type="term" value="C:condensed chromosome, centromeric region"/>
    <property type="evidence" value="ECO:0007669"/>
    <property type="project" value="TreeGrafter"/>
</dbReference>
<dbReference type="GO" id="GO:0007076">
    <property type="term" value="P:mitotic chromosome condensation"/>
    <property type="evidence" value="ECO:0007669"/>
    <property type="project" value="InterPro"/>
</dbReference>
<dbReference type="SUPFAM" id="SSF48371">
    <property type="entry name" value="ARM repeat"/>
    <property type="match status" value="1"/>
</dbReference>
<evidence type="ECO:0000256" key="3">
    <source>
        <dbReference type="ARBA" id="ARBA00009606"/>
    </source>
</evidence>
<evidence type="ECO:0000256" key="9">
    <source>
        <dbReference type="ARBA" id="ARBA00023306"/>
    </source>
</evidence>